<evidence type="ECO:0000313" key="1">
    <source>
        <dbReference type="EMBL" id="JAD62124.1"/>
    </source>
</evidence>
<accession>A0A0A9BDX0</accession>
<sequence length="41" mass="4581">MPDGLMLYQQMIIVVLPIMISRGFFTPLPAGFEPGTWDLGQ</sequence>
<name>A0A0A9BDX0_ARUDO</name>
<dbReference type="AlphaFoldDB" id="A0A0A9BDX0"/>
<reference evidence="1" key="2">
    <citation type="journal article" date="2015" name="Data Brief">
        <title>Shoot transcriptome of the giant reed, Arundo donax.</title>
        <authorList>
            <person name="Barrero R.A."/>
            <person name="Guerrero F.D."/>
            <person name="Moolhuijzen P."/>
            <person name="Goolsby J.A."/>
            <person name="Tidwell J."/>
            <person name="Bellgard S.E."/>
            <person name="Bellgard M.I."/>
        </authorList>
    </citation>
    <scope>NUCLEOTIDE SEQUENCE</scope>
    <source>
        <tissue evidence="1">Shoot tissue taken approximately 20 cm above the soil surface</tissue>
    </source>
</reference>
<proteinExistence type="predicted"/>
<reference evidence="1" key="1">
    <citation type="submission" date="2014-09" db="EMBL/GenBank/DDBJ databases">
        <authorList>
            <person name="Magalhaes I.L.F."/>
            <person name="Oliveira U."/>
            <person name="Santos F.R."/>
            <person name="Vidigal T.H.D.A."/>
            <person name="Brescovit A.D."/>
            <person name="Santos A.J."/>
        </authorList>
    </citation>
    <scope>NUCLEOTIDE SEQUENCE</scope>
    <source>
        <tissue evidence="1">Shoot tissue taken approximately 20 cm above the soil surface</tissue>
    </source>
</reference>
<dbReference type="EMBL" id="GBRH01235771">
    <property type="protein sequence ID" value="JAD62124.1"/>
    <property type="molecule type" value="Transcribed_RNA"/>
</dbReference>
<protein>
    <submittedName>
        <fullName evidence="1">Uncharacterized protein</fullName>
    </submittedName>
</protein>
<organism evidence="1">
    <name type="scientific">Arundo donax</name>
    <name type="common">Giant reed</name>
    <name type="synonym">Donax arundinaceus</name>
    <dbReference type="NCBI Taxonomy" id="35708"/>
    <lineage>
        <taxon>Eukaryota</taxon>
        <taxon>Viridiplantae</taxon>
        <taxon>Streptophyta</taxon>
        <taxon>Embryophyta</taxon>
        <taxon>Tracheophyta</taxon>
        <taxon>Spermatophyta</taxon>
        <taxon>Magnoliopsida</taxon>
        <taxon>Liliopsida</taxon>
        <taxon>Poales</taxon>
        <taxon>Poaceae</taxon>
        <taxon>PACMAD clade</taxon>
        <taxon>Arundinoideae</taxon>
        <taxon>Arundineae</taxon>
        <taxon>Arundo</taxon>
    </lineage>
</organism>